<dbReference type="STRING" id="549386.SAMN02927923_04095"/>
<sequence>MARILMLTLRAPAVGASDFSANLDADTQVVHRAVAVAPDTTVSAHDWALADLAVLAAGQGAESEGYDAVCVAETGDYGLGALRSVLSIPVIGAGRSAMLHALTLGNRFSILVPNSRYYRIKKLVGDYGLDRQCASVCAIGAETSDSDETTFPQILAQAQACLDEDGSDVLCLDTHSPALASRLADKLGTPVIEPISLSLKLAESFLGLHLSHSRGAYPAPQVRKQPLITAIAETR</sequence>
<gene>
    <name evidence="2" type="ORF">SAMN02927923_04095</name>
</gene>
<dbReference type="GO" id="GO:0047661">
    <property type="term" value="F:amino-acid racemase activity"/>
    <property type="evidence" value="ECO:0007669"/>
    <property type="project" value="InterPro"/>
</dbReference>
<keyword evidence="3" id="KW-1185">Reference proteome</keyword>
<evidence type="ECO:0000313" key="3">
    <source>
        <dbReference type="Proteomes" id="UP000199569"/>
    </source>
</evidence>
<evidence type="ECO:0000313" key="2">
    <source>
        <dbReference type="EMBL" id="SCZ09941.1"/>
    </source>
</evidence>
<dbReference type="Gene3D" id="3.40.50.12500">
    <property type="match status" value="1"/>
</dbReference>
<proteinExistence type="inferred from homology"/>
<dbReference type="Pfam" id="PF01177">
    <property type="entry name" value="Asp_Glu_race"/>
    <property type="match status" value="1"/>
</dbReference>
<organism evidence="2 3">
    <name type="scientific">Microvirga guangxiensis</name>
    <dbReference type="NCBI Taxonomy" id="549386"/>
    <lineage>
        <taxon>Bacteria</taxon>
        <taxon>Pseudomonadati</taxon>
        <taxon>Pseudomonadota</taxon>
        <taxon>Alphaproteobacteria</taxon>
        <taxon>Hyphomicrobiales</taxon>
        <taxon>Methylobacteriaceae</taxon>
        <taxon>Microvirga</taxon>
    </lineage>
</organism>
<evidence type="ECO:0000256" key="1">
    <source>
        <dbReference type="ARBA" id="ARBA00038414"/>
    </source>
</evidence>
<protein>
    <submittedName>
        <fullName evidence="2">Allantoin racemase</fullName>
    </submittedName>
</protein>
<dbReference type="RefSeq" id="WP_091138827.1">
    <property type="nucleotide sequence ID" value="NZ_FMVJ01000016.1"/>
</dbReference>
<accession>A0A1G5LBU3</accession>
<dbReference type="PANTHER" id="PTHR28047">
    <property type="entry name" value="PROTEIN DCG1"/>
    <property type="match status" value="1"/>
</dbReference>
<reference evidence="2 3" key="1">
    <citation type="submission" date="2016-10" db="EMBL/GenBank/DDBJ databases">
        <authorList>
            <person name="de Groot N.N."/>
        </authorList>
    </citation>
    <scope>NUCLEOTIDE SEQUENCE [LARGE SCALE GENOMIC DNA]</scope>
    <source>
        <strain evidence="2 3">CGMCC 1.7666</strain>
    </source>
</reference>
<name>A0A1G5LBU3_9HYPH</name>
<dbReference type="AlphaFoldDB" id="A0A1G5LBU3"/>
<dbReference type="InterPro" id="IPR052186">
    <property type="entry name" value="Hydantoin_racemase-like"/>
</dbReference>
<dbReference type="InterPro" id="IPR053714">
    <property type="entry name" value="Iso_Racemase_Enz_sf"/>
</dbReference>
<comment type="similarity">
    <text evidence="1">Belongs to the HyuE racemase family.</text>
</comment>
<dbReference type="InterPro" id="IPR015942">
    <property type="entry name" value="Asp/Glu/hydantoin_racemase"/>
</dbReference>
<dbReference type="EMBL" id="FMVJ01000016">
    <property type="protein sequence ID" value="SCZ09941.1"/>
    <property type="molecule type" value="Genomic_DNA"/>
</dbReference>
<dbReference type="OrthoDB" id="9791723at2"/>
<dbReference type="PANTHER" id="PTHR28047:SF5">
    <property type="entry name" value="PROTEIN DCG1"/>
    <property type="match status" value="1"/>
</dbReference>
<dbReference type="Proteomes" id="UP000199569">
    <property type="component" value="Unassembled WGS sequence"/>
</dbReference>